<evidence type="ECO:0000256" key="1">
    <source>
        <dbReference type="SAM" id="SignalP"/>
    </source>
</evidence>
<name>A0A564YZZ8_HYMDI</name>
<protein>
    <submittedName>
        <fullName evidence="2">Uncharacterized protein</fullName>
    </submittedName>
</protein>
<proteinExistence type="predicted"/>
<sequence>MTLILWTLRTQLITFILISFSATKSNCSSGLRNIDPADLKYSLPLSNGCRFVGRSFTSPCLLTSPEHCSYDRIGAFLGIRYGEKSKDNVRFRYQREYNCTNDEYISAIDYQPACLQSLQDDALTVINE</sequence>
<keyword evidence="3" id="KW-1185">Reference proteome</keyword>
<organism evidence="2 3">
    <name type="scientific">Hymenolepis diminuta</name>
    <name type="common">Rat tapeworm</name>
    <dbReference type="NCBI Taxonomy" id="6216"/>
    <lineage>
        <taxon>Eukaryota</taxon>
        <taxon>Metazoa</taxon>
        <taxon>Spiralia</taxon>
        <taxon>Lophotrochozoa</taxon>
        <taxon>Platyhelminthes</taxon>
        <taxon>Cestoda</taxon>
        <taxon>Eucestoda</taxon>
        <taxon>Cyclophyllidea</taxon>
        <taxon>Hymenolepididae</taxon>
        <taxon>Hymenolepis</taxon>
    </lineage>
</organism>
<evidence type="ECO:0000313" key="3">
    <source>
        <dbReference type="Proteomes" id="UP000321570"/>
    </source>
</evidence>
<feature type="chain" id="PRO_5021699995" evidence="1">
    <location>
        <begin position="24"/>
        <end position="128"/>
    </location>
</feature>
<gene>
    <name evidence="2" type="ORF">WMSIL1_LOCUS11285</name>
</gene>
<evidence type="ECO:0000313" key="2">
    <source>
        <dbReference type="EMBL" id="VUZ52857.1"/>
    </source>
</evidence>
<keyword evidence="1" id="KW-0732">Signal</keyword>
<feature type="signal peptide" evidence="1">
    <location>
        <begin position="1"/>
        <end position="23"/>
    </location>
</feature>
<dbReference type="Proteomes" id="UP000321570">
    <property type="component" value="Unassembled WGS sequence"/>
</dbReference>
<dbReference type="EMBL" id="CABIJS010000532">
    <property type="protein sequence ID" value="VUZ52857.1"/>
    <property type="molecule type" value="Genomic_DNA"/>
</dbReference>
<reference evidence="2 3" key="1">
    <citation type="submission" date="2019-07" db="EMBL/GenBank/DDBJ databases">
        <authorList>
            <person name="Jastrzebski P J."/>
            <person name="Paukszto L."/>
            <person name="Jastrzebski P J."/>
        </authorList>
    </citation>
    <scope>NUCLEOTIDE SEQUENCE [LARGE SCALE GENOMIC DNA]</scope>
    <source>
        <strain evidence="2 3">WMS-il1</strain>
    </source>
</reference>
<dbReference type="AlphaFoldDB" id="A0A564YZZ8"/>
<feature type="non-terminal residue" evidence="2">
    <location>
        <position position="128"/>
    </location>
</feature>
<accession>A0A564YZZ8</accession>